<comment type="caution">
    <text evidence="1">The sequence shown here is derived from an EMBL/GenBank/DDBJ whole genome shotgun (WGS) entry which is preliminary data.</text>
</comment>
<dbReference type="OMA" id="HRTSFSN"/>
<evidence type="ECO:0000313" key="1">
    <source>
        <dbReference type="EMBL" id="PRQ51793.1"/>
    </source>
</evidence>
<dbReference type="PANTHER" id="PTHR36006">
    <property type="entry name" value="BNAC02G25390D PROTEIN"/>
    <property type="match status" value="1"/>
</dbReference>
<dbReference type="EMBL" id="PDCK01000040">
    <property type="protein sequence ID" value="PRQ51793.1"/>
    <property type="molecule type" value="Genomic_DNA"/>
</dbReference>
<gene>
    <name evidence="1" type="ORF">RchiOBHm_Chr2g0148351</name>
</gene>
<dbReference type="PANTHER" id="PTHR36006:SF2">
    <property type="entry name" value="OS06G0704200 PROTEIN"/>
    <property type="match status" value="1"/>
</dbReference>
<reference evidence="1 2" key="1">
    <citation type="journal article" date="2018" name="Nat. Genet.">
        <title>The Rosa genome provides new insights in the design of modern roses.</title>
        <authorList>
            <person name="Bendahmane M."/>
        </authorList>
    </citation>
    <scope>NUCLEOTIDE SEQUENCE [LARGE SCALE GENOMIC DNA]</scope>
    <source>
        <strain evidence="2">cv. Old Blush</strain>
    </source>
</reference>
<dbReference type="STRING" id="74649.A0A2P6RZE7"/>
<proteinExistence type="predicted"/>
<dbReference type="Proteomes" id="UP000238479">
    <property type="component" value="Chromosome 2"/>
</dbReference>
<organism evidence="1 2">
    <name type="scientific">Rosa chinensis</name>
    <name type="common">China rose</name>
    <dbReference type="NCBI Taxonomy" id="74649"/>
    <lineage>
        <taxon>Eukaryota</taxon>
        <taxon>Viridiplantae</taxon>
        <taxon>Streptophyta</taxon>
        <taxon>Embryophyta</taxon>
        <taxon>Tracheophyta</taxon>
        <taxon>Spermatophyta</taxon>
        <taxon>Magnoliopsida</taxon>
        <taxon>eudicotyledons</taxon>
        <taxon>Gunneridae</taxon>
        <taxon>Pentapetalae</taxon>
        <taxon>rosids</taxon>
        <taxon>fabids</taxon>
        <taxon>Rosales</taxon>
        <taxon>Rosaceae</taxon>
        <taxon>Rosoideae</taxon>
        <taxon>Rosoideae incertae sedis</taxon>
        <taxon>Rosa</taxon>
    </lineage>
</organism>
<evidence type="ECO:0000313" key="2">
    <source>
        <dbReference type="Proteomes" id="UP000238479"/>
    </source>
</evidence>
<keyword evidence="2" id="KW-1185">Reference proteome</keyword>
<dbReference type="AlphaFoldDB" id="A0A2P6RZE7"/>
<name>A0A2P6RZE7_ROSCH</name>
<sequence>MLIYGSTTPILLNTINTNNKKANGIIIRSTSQFARASRSCIVATAGLLATAAVLASAASIGLAIESPEQGDTLANIPQTLSGECILPKDCKKARIQKPKSRKAESCTIKCVTTCIRGGEGSPGEGPFNVRRPIVVFKQGFRSRQYCLVECSDICNLIRDGDDGP</sequence>
<accession>A0A2P6RZE7</accession>
<dbReference type="OrthoDB" id="1900575at2759"/>
<dbReference type="Gramene" id="PRQ51793">
    <property type="protein sequence ID" value="PRQ51793"/>
    <property type="gene ID" value="RchiOBHm_Chr2g0148351"/>
</dbReference>
<protein>
    <submittedName>
        <fullName evidence="1">Uncharacterized protein</fullName>
    </submittedName>
</protein>